<comment type="caution">
    <text evidence="1">The sequence shown here is derived from an EMBL/GenBank/DDBJ whole genome shotgun (WGS) entry which is preliminary data.</text>
</comment>
<gene>
    <name evidence="1" type="ORF">CWI84_11195</name>
</gene>
<dbReference type="Gene3D" id="3.40.50.10110">
    <property type="entry name" value="DNA polymerase III subunit chi"/>
    <property type="match status" value="1"/>
</dbReference>
<dbReference type="PANTHER" id="PTHR38767">
    <property type="entry name" value="DNA POLYMERASE III SUBUNIT CHI"/>
    <property type="match status" value="1"/>
</dbReference>
<proteinExistence type="predicted"/>
<protein>
    <submittedName>
        <fullName evidence="1">DNA polymerase III subunit chi</fullName>
    </submittedName>
</protein>
<organism evidence="1 2">
    <name type="scientific">Idiomarina tyrosinivorans</name>
    <dbReference type="NCBI Taxonomy" id="1445662"/>
    <lineage>
        <taxon>Bacteria</taxon>
        <taxon>Pseudomonadati</taxon>
        <taxon>Pseudomonadota</taxon>
        <taxon>Gammaproteobacteria</taxon>
        <taxon>Alteromonadales</taxon>
        <taxon>Idiomarinaceae</taxon>
        <taxon>Idiomarina</taxon>
    </lineage>
</organism>
<dbReference type="Pfam" id="PF04364">
    <property type="entry name" value="DNA_pol3_chi"/>
    <property type="match status" value="1"/>
</dbReference>
<evidence type="ECO:0000313" key="2">
    <source>
        <dbReference type="Proteomes" id="UP000287996"/>
    </source>
</evidence>
<dbReference type="AlphaFoldDB" id="A0A432ZG79"/>
<dbReference type="RefSeq" id="WP_126842674.1">
    <property type="nucleotide sequence ID" value="NZ_PIQH01000012.1"/>
</dbReference>
<keyword evidence="2" id="KW-1185">Reference proteome</keyword>
<dbReference type="GO" id="GO:0003887">
    <property type="term" value="F:DNA-directed DNA polymerase activity"/>
    <property type="evidence" value="ECO:0007669"/>
    <property type="project" value="InterPro"/>
</dbReference>
<dbReference type="InterPro" id="IPR007459">
    <property type="entry name" value="DNA_pol3_chi"/>
</dbReference>
<dbReference type="PANTHER" id="PTHR38767:SF1">
    <property type="entry name" value="DNA POLYMERASE III SUBUNIT CHI"/>
    <property type="match status" value="1"/>
</dbReference>
<dbReference type="GO" id="GO:0006260">
    <property type="term" value="P:DNA replication"/>
    <property type="evidence" value="ECO:0007669"/>
    <property type="project" value="InterPro"/>
</dbReference>
<dbReference type="OrthoDB" id="5297568at2"/>
<dbReference type="GO" id="GO:0003677">
    <property type="term" value="F:DNA binding"/>
    <property type="evidence" value="ECO:0007669"/>
    <property type="project" value="InterPro"/>
</dbReference>
<name>A0A432ZG79_9GAMM</name>
<dbReference type="InterPro" id="IPR036768">
    <property type="entry name" value="PolIII_chi_sf"/>
</dbReference>
<sequence>MPSATFFLLPQTDKAQQLDAICAKIAALFRQHKNLRVYAASQEQAEALDEALWQTPADSFIPHQLSGEAKAGEAPVEITWEGCDSAPNPRAVLFNLAPQVPTNAQRYQQIYDIVPADDSGKQQARERYKHYRANGYQMQTLAIEEH</sequence>
<dbReference type="EMBL" id="PIQH01000012">
    <property type="protein sequence ID" value="RUO76913.1"/>
    <property type="molecule type" value="Genomic_DNA"/>
</dbReference>
<reference evidence="1 2" key="1">
    <citation type="journal article" date="2011" name="Front. Microbiol.">
        <title>Genomic signatures of strain selection and enhancement in Bacillus atrophaeus var. globigii, a historical biowarfare simulant.</title>
        <authorList>
            <person name="Gibbons H.S."/>
            <person name="Broomall S.M."/>
            <person name="McNew L.A."/>
            <person name="Daligault H."/>
            <person name="Chapman C."/>
            <person name="Bruce D."/>
            <person name="Karavis M."/>
            <person name="Krepps M."/>
            <person name="McGregor P.A."/>
            <person name="Hong C."/>
            <person name="Park K.H."/>
            <person name="Akmal A."/>
            <person name="Feldman A."/>
            <person name="Lin J.S."/>
            <person name="Chang W.E."/>
            <person name="Higgs B.W."/>
            <person name="Demirev P."/>
            <person name="Lindquist J."/>
            <person name="Liem A."/>
            <person name="Fochler E."/>
            <person name="Read T.D."/>
            <person name="Tapia R."/>
            <person name="Johnson S."/>
            <person name="Bishop-Lilly K.A."/>
            <person name="Detter C."/>
            <person name="Han C."/>
            <person name="Sozhamannan S."/>
            <person name="Rosenzweig C.N."/>
            <person name="Skowronski E.W."/>
        </authorList>
    </citation>
    <scope>NUCLEOTIDE SEQUENCE [LARGE SCALE GENOMIC DNA]</scope>
    <source>
        <strain evidence="1 2">CC-PW-9</strain>
    </source>
</reference>
<accession>A0A432ZG79</accession>
<evidence type="ECO:0000313" key="1">
    <source>
        <dbReference type="EMBL" id="RUO76913.1"/>
    </source>
</evidence>
<dbReference type="GO" id="GO:0032298">
    <property type="term" value="P:positive regulation of DNA-templated DNA replication initiation"/>
    <property type="evidence" value="ECO:0007669"/>
    <property type="project" value="TreeGrafter"/>
</dbReference>
<dbReference type="Proteomes" id="UP000287996">
    <property type="component" value="Unassembled WGS sequence"/>
</dbReference>
<dbReference type="SUPFAM" id="SSF102400">
    <property type="entry name" value="DNA polymerase III chi subunit"/>
    <property type="match status" value="1"/>
</dbReference>